<reference evidence="2 3" key="1">
    <citation type="journal article" date="2016" name="Nat. Commun.">
        <title>Thousands of microbial genomes shed light on interconnected biogeochemical processes in an aquifer system.</title>
        <authorList>
            <person name="Anantharaman K."/>
            <person name="Brown C.T."/>
            <person name="Hug L.A."/>
            <person name="Sharon I."/>
            <person name="Castelle C.J."/>
            <person name="Probst A.J."/>
            <person name="Thomas B.C."/>
            <person name="Singh A."/>
            <person name="Wilkins M.J."/>
            <person name="Karaoz U."/>
            <person name="Brodie E.L."/>
            <person name="Williams K.H."/>
            <person name="Hubbard S.S."/>
            <person name="Banfield J.F."/>
        </authorList>
    </citation>
    <scope>NUCLEOTIDE SEQUENCE [LARGE SCALE GENOMIC DNA]</scope>
</reference>
<gene>
    <name evidence="2" type="ORF">A2572_00645</name>
</gene>
<evidence type="ECO:0000256" key="1">
    <source>
        <dbReference type="SAM" id="Phobius"/>
    </source>
</evidence>
<proteinExistence type="predicted"/>
<dbReference type="AlphaFoldDB" id="A0A1F5FWP9"/>
<accession>A0A1F5FWP9</accession>
<feature type="transmembrane region" description="Helical" evidence="1">
    <location>
        <begin position="120"/>
        <end position="138"/>
    </location>
</feature>
<feature type="transmembrane region" description="Helical" evidence="1">
    <location>
        <begin position="9"/>
        <end position="27"/>
    </location>
</feature>
<keyword evidence="1" id="KW-1133">Transmembrane helix</keyword>
<comment type="caution">
    <text evidence="2">The sequence shown here is derived from an EMBL/GenBank/DDBJ whole genome shotgun (WGS) entry which is preliminary data.</text>
</comment>
<keyword evidence="1" id="KW-0472">Membrane</keyword>
<evidence type="ECO:0000313" key="3">
    <source>
        <dbReference type="Proteomes" id="UP000179237"/>
    </source>
</evidence>
<evidence type="ECO:0000313" key="2">
    <source>
        <dbReference type="EMBL" id="OGD84022.1"/>
    </source>
</evidence>
<keyword evidence="1" id="KW-0812">Transmembrane</keyword>
<feature type="transmembrane region" description="Helical" evidence="1">
    <location>
        <begin position="89"/>
        <end position="114"/>
    </location>
</feature>
<protein>
    <recommendedName>
        <fullName evidence="4">DUF2975 domain-containing protein</fullName>
    </recommendedName>
</protein>
<feature type="transmembrane region" description="Helical" evidence="1">
    <location>
        <begin position="43"/>
        <end position="68"/>
    </location>
</feature>
<evidence type="ECO:0008006" key="4">
    <source>
        <dbReference type="Google" id="ProtNLM"/>
    </source>
</evidence>
<dbReference type="Proteomes" id="UP000179237">
    <property type="component" value="Unassembled WGS sequence"/>
</dbReference>
<name>A0A1F5FWP9_9BACT</name>
<sequence>MNIDLKNRLIAGVLALPAGFFIFLFFYRQLSGGAKEILLGDGVLYYVLLTIAFLVPSVLEILFLYKLSVSRIALLKSLDEASLNKKVRVMVLALGSSLLLAAIYQLIAYTVIYIAGATRYMIFDILTLVYVTLSFFFAKVGDYLKYLFFEKKNQTI</sequence>
<organism evidence="2 3">
    <name type="scientific">Candidatus Collierbacteria bacterium RIFOXYD1_FULL_40_9</name>
    <dbReference type="NCBI Taxonomy" id="1817731"/>
    <lineage>
        <taxon>Bacteria</taxon>
        <taxon>Candidatus Collieribacteriota</taxon>
    </lineage>
</organism>
<dbReference type="EMBL" id="MFAQ01000004">
    <property type="protein sequence ID" value="OGD84022.1"/>
    <property type="molecule type" value="Genomic_DNA"/>
</dbReference>